<keyword evidence="1" id="KW-0472">Membrane</keyword>
<dbReference type="OrthoDB" id="1707667at2"/>
<dbReference type="Pfam" id="PF05137">
    <property type="entry name" value="PilN"/>
    <property type="match status" value="1"/>
</dbReference>
<keyword evidence="3" id="KW-1185">Reference proteome</keyword>
<feature type="transmembrane region" description="Helical" evidence="1">
    <location>
        <begin position="23"/>
        <end position="44"/>
    </location>
</feature>
<reference evidence="2 3" key="1">
    <citation type="submission" date="2018-08" db="EMBL/GenBank/DDBJ databases">
        <title>Murine metabolic-syndrome-specific gut microbial biobank.</title>
        <authorList>
            <person name="Liu C."/>
        </authorList>
    </citation>
    <scope>NUCLEOTIDE SEQUENCE [LARGE SCALE GENOMIC DNA]</scope>
    <source>
        <strain evidence="2 3">583</strain>
    </source>
</reference>
<name>A0A845QUU7_9CLOT</name>
<dbReference type="EMBL" id="QXXA01000007">
    <property type="protein sequence ID" value="NBI06667.1"/>
    <property type="molecule type" value="Genomic_DNA"/>
</dbReference>
<keyword evidence="1" id="KW-1133">Transmembrane helix</keyword>
<organism evidence="2 3">
    <name type="scientific">Senegalia massiliensis</name>
    <dbReference type="NCBI Taxonomy" id="1720316"/>
    <lineage>
        <taxon>Bacteria</taxon>
        <taxon>Bacillati</taxon>
        <taxon>Bacillota</taxon>
        <taxon>Clostridia</taxon>
        <taxon>Eubacteriales</taxon>
        <taxon>Clostridiaceae</taxon>
        <taxon>Senegalia</taxon>
    </lineage>
</organism>
<dbReference type="PANTHER" id="PTHR40278:SF1">
    <property type="entry name" value="DNA UTILIZATION PROTEIN HOFN"/>
    <property type="match status" value="1"/>
</dbReference>
<keyword evidence="1" id="KW-0812">Transmembrane</keyword>
<evidence type="ECO:0000313" key="3">
    <source>
        <dbReference type="Proteomes" id="UP000467132"/>
    </source>
</evidence>
<gene>
    <name evidence="2" type="ORF">D3Z33_07305</name>
</gene>
<dbReference type="InterPro" id="IPR052534">
    <property type="entry name" value="Extracell_DNA_Util/SecSys_Comp"/>
</dbReference>
<sequence>MTDINLFSPYINKEKNKSINSKYIIISIAVFLVLSIIYTGWYYYNTYKIENNIVKMNNILNSKKVQSQLNKLEVKNKEIQILDKYLYSANEINSEFEGVNTINTNIIKSINSSIPNSLYFSSMSITNNIVEINGTTENRESIAEFQQVLSEKDFFSNVYITSISKDNLHDKYIFVLTSILRGDENATK</sequence>
<evidence type="ECO:0000313" key="2">
    <source>
        <dbReference type="EMBL" id="NBI06667.1"/>
    </source>
</evidence>
<proteinExistence type="predicted"/>
<dbReference type="RefSeq" id="WP_160197149.1">
    <property type="nucleotide sequence ID" value="NZ_QXXA01000007.1"/>
</dbReference>
<dbReference type="InterPro" id="IPR007813">
    <property type="entry name" value="PilN"/>
</dbReference>
<evidence type="ECO:0000256" key="1">
    <source>
        <dbReference type="SAM" id="Phobius"/>
    </source>
</evidence>
<evidence type="ECO:0008006" key="4">
    <source>
        <dbReference type="Google" id="ProtNLM"/>
    </source>
</evidence>
<dbReference type="PANTHER" id="PTHR40278">
    <property type="entry name" value="DNA UTILIZATION PROTEIN HOFN"/>
    <property type="match status" value="1"/>
</dbReference>
<dbReference type="Proteomes" id="UP000467132">
    <property type="component" value="Unassembled WGS sequence"/>
</dbReference>
<comment type="caution">
    <text evidence="2">The sequence shown here is derived from an EMBL/GenBank/DDBJ whole genome shotgun (WGS) entry which is preliminary data.</text>
</comment>
<dbReference type="AlphaFoldDB" id="A0A845QUU7"/>
<accession>A0A845QUU7</accession>
<protein>
    <recommendedName>
        <fullName evidence="4">Fimbrial assembly protein (PilN)</fullName>
    </recommendedName>
</protein>